<dbReference type="Proteomes" id="UP000821865">
    <property type="component" value="Chromosome 9"/>
</dbReference>
<comment type="caution">
    <text evidence="1">The sequence shown here is derived from an EMBL/GenBank/DDBJ whole genome shotgun (WGS) entry which is preliminary data.</text>
</comment>
<gene>
    <name evidence="1" type="ORF">HPB49_013174</name>
</gene>
<dbReference type="EMBL" id="CM023478">
    <property type="protein sequence ID" value="KAH7933482.1"/>
    <property type="molecule type" value="Genomic_DNA"/>
</dbReference>
<protein>
    <submittedName>
        <fullName evidence="1">Uncharacterized protein</fullName>
    </submittedName>
</protein>
<organism evidence="1 2">
    <name type="scientific">Dermacentor silvarum</name>
    <name type="common">Tick</name>
    <dbReference type="NCBI Taxonomy" id="543639"/>
    <lineage>
        <taxon>Eukaryota</taxon>
        <taxon>Metazoa</taxon>
        <taxon>Ecdysozoa</taxon>
        <taxon>Arthropoda</taxon>
        <taxon>Chelicerata</taxon>
        <taxon>Arachnida</taxon>
        <taxon>Acari</taxon>
        <taxon>Parasitiformes</taxon>
        <taxon>Ixodida</taxon>
        <taxon>Ixodoidea</taxon>
        <taxon>Ixodidae</taxon>
        <taxon>Rhipicephalinae</taxon>
        <taxon>Dermacentor</taxon>
    </lineage>
</organism>
<sequence>MEKLQRDRNRKWHPASRHPRRHLQVVTADAPNQTVTAALQSPSTMSHSPIPAREIVLVLRPPVPANPAQSPDQSTMPTPDQQFQLQHSEEDETPQDERFCIQLWVLWAALTLPLVFSMWLFLVPFLINSNTTLLPAEPPFWGSTSVTSVLATVQVTMPVTVPAACLKPVALPVLNTPISVNPNPSRGPSTQSLRPFFCLFRNTAVGFSRNYSTAGSNFDFTFETLPFDLCHYVIYSSVGFDNGNITSRMPSFDQRHGLHQLRNITDSLGFFNVKILLALGGYPEDGPHFSKLDRDPVTLTRLTANVVDAMHSFHLNGVAVHWVFPGAKCSGPDDQGTISVLLRMLRQAFDNNGMPQAIVSAMLDGRDSVERLISTSKDAVDYFFLTDHRRFPNRSSNPYEVCSSFTDNMILTLNHYVDSVPGLRREQICAAEPVAPFALDGDIDLATGQFIPSQAGEFRWAPIYEACGKPQFCRLAGASQSCIVHYANWGTRPNSPTHQAATVYFNDLTSTLYARFNTRSLPPIRGEPCTFVTLAEYDNYAGQCGGRYNRHLLMRQLYFGTLGRYLNNGSIDDAAPPYHPSAC</sequence>
<reference evidence="1" key="1">
    <citation type="submission" date="2020-05" db="EMBL/GenBank/DDBJ databases">
        <title>Large-scale comparative analyses of tick genomes elucidate their genetic diversity and vector capacities.</title>
        <authorList>
            <person name="Jia N."/>
            <person name="Wang J."/>
            <person name="Shi W."/>
            <person name="Du L."/>
            <person name="Sun Y."/>
            <person name="Zhan W."/>
            <person name="Jiang J."/>
            <person name="Wang Q."/>
            <person name="Zhang B."/>
            <person name="Ji P."/>
            <person name="Sakyi L.B."/>
            <person name="Cui X."/>
            <person name="Yuan T."/>
            <person name="Jiang B."/>
            <person name="Yang W."/>
            <person name="Lam T.T.-Y."/>
            <person name="Chang Q."/>
            <person name="Ding S."/>
            <person name="Wang X."/>
            <person name="Zhu J."/>
            <person name="Ruan X."/>
            <person name="Zhao L."/>
            <person name="Wei J."/>
            <person name="Que T."/>
            <person name="Du C."/>
            <person name="Cheng J."/>
            <person name="Dai P."/>
            <person name="Han X."/>
            <person name="Huang E."/>
            <person name="Gao Y."/>
            <person name="Liu J."/>
            <person name="Shao H."/>
            <person name="Ye R."/>
            <person name="Li L."/>
            <person name="Wei W."/>
            <person name="Wang X."/>
            <person name="Wang C."/>
            <person name="Yang T."/>
            <person name="Huo Q."/>
            <person name="Li W."/>
            <person name="Guo W."/>
            <person name="Chen H."/>
            <person name="Zhou L."/>
            <person name="Ni X."/>
            <person name="Tian J."/>
            <person name="Zhou Y."/>
            <person name="Sheng Y."/>
            <person name="Liu T."/>
            <person name="Pan Y."/>
            <person name="Xia L."/>
            <person name="Li J."/>
            <person name="Zhao F."/>
            <person name="Cao W."/>
        </authorList>
    </citation>
    <scope>NUCLEOTIDE SEQUENCE</scope>
    <source>
        <strain evidence="1">Dsil-2018</strain>
    </source>
</reference>
<proteinExistence type="predicted"/>
<evidence type="ECO:0000313" key="2">
    <source>
        <dbReference type="Proteomes" id="UP000821865"/>
    </source>
</evidence>
<accession>A0ACB8C3Q2</accession>
<name>A0ACB8C3Q2_DERSI</name>
<keyword evidence="2" id="KW-1185">Reference proteome</keyword>
<evidence type="ECO:0000313" key="1">
    <source>
        <dbReference type="EMBL" id="KAH7933482.1"/>
    </source>
</evidence>